<accession>A0AA87Z3I5</accession>
<proteinExistence type="inferred from homology"/>
<evidence type="ECO:0000256" key="1">
    <source>
        <dbReference type="ARBA" id="ARBA00004613"/>
    </source>
</evidence>
<dbReference type="GO" id="GO:0005576">
    <property type="term" value="C:extracellular region"/>
    <property type="evidence" value="ECO:0007669"/>
    <property type="project" value="UniProtKB-SubCell"/>
</dbReference>
<evidence type="ECO:0000256" key="4">
    <source>
        <dbReference type="ARBA" id="ARBA00022525"/>
    </source>
</evidence>
<comment type="similarity">
    <text evidence="2 6">Belongs to the plant self-incompatibility (S1) protein family.</text>
</comment>
<evidence type="ECO:0000256" key="5">
    <source>
        <dbReference type="ARBA" id="ARBA00022729"/>
    </source>
</evidence>
<dbReference type="Pfam" id="PF05938">
    <property type="entry name" value="Self-incomp_S1"/>
    <property type="match status" value="1"/>
</dbReference>
<dbReference type="InterPro" id="IPR010264">
    <property type="entry name" value="Self-incomp_S1"/>
</dbReference>
<evidence type="ECO:0000313" key="8">
    <source>
        <dbReference type="Proteomes" id="UP001187192"/>
    </source>
</evidence>
<dbReference type="PANTHER" id="PTHR31232:SF155">
    <property type="entry name" value="PLANT SELF-INCOMPATIBILITY PROTEIN S1 FAMILY"/>
    <property type="match status" value="1"/>
</dbReference>
<protein>
    <recommendedName>
        <fullName evidence="6">S-protein homolog</fullName>
    </recommendedName>
</protein>
<dbReference type="AlphaFoldDB" id="A0AA87Z3I5"/>
<evidence type="ECO:0000256" key="2">
    <source>
        <dbReference type="ARBA" id="ARBA00005581"/>
    </source>
</evidence>
<dbReference type="Proteomes" id="UP001187192">
    <property type="component" value="Unassembled WGS sequence"/>
</dbReference>
<keyword evidence="8" id="KW-1185">Reference proteome</keyword>
<keyword evidence="3 6" id="KW-0713">Self-incompatibility</keyword>
<evidence type="ECO:0000256" key="6">
    <source>
        <dbReference type="RuleBase" id="RU367044"/>
    </source>
</evidence>
<evidence type="ECO:0000313" key="7">
    <source>
        <dbReference type="EMBL" id="GMN29002.1"/>
    </source>
</evidence>
<organism evidence="7 8">
    <name type="scientific">Ficus carica</name>
    <name type="common">Common fig</name>
    <dbReference type="NCBI Taxonomy" id="3494"/>
    <lineage>
        <taxon>Eukaryota</taxon>
        <taxon>Viridiplantae</taxon>
        <taxon>Streptophyta</taxon>
        <taxon>Embryophyta</taxon>
        <taxon>Tracheophyta</taxon>
        <taxon>Spermatophyta</taxon>
        <taxon>Magnoliopsida</taxon>
        <taxon>eudicotyledons</taxon>
        <taxon>Gunneridae</taxon>
        <taxon>Pentapetalae</taxon>
        <taxon>rosids</taxon>
        <taxon>fabids</taxon>
        <taxon>Rosales</taxon>
        <taxon>Moraceae</taxon>
        <taxon>Ficeae</taxon>
        <taxon>Ficus</taxon>
    </lineage>
</organism>
<dbReference type="Gramene" id="FCD_00024637-RA">
    <property type="protein sequence ID" value="FCD_00024637-RA:cds"/>
    <property type="gene ID" value="FCD_00024637"/>
</dbReference>
<keyword evidence="5" id="KW-0732">Signal</keyword>
<reference evidence="7" key="1">
    <citation type="submission" date="2023-07" db="EMBL/GenBank/DDBJ databases">
        <title>draft genome sequence of fig (Ficus carica).</title>
        <authorList>
            <person name="Takahashi T."/>
            <person name="Nishimura K."/>
        </authorList>
    </citation>
    <scope>NUCLEOTIDE SEQUENCE</scope>
</reference>
<dbReference type="EMBL" id="BTGU01004558">
    <property type="protein sequence ID" value="GMN29002.1"/>
    <property type="molecule type" value="Genomic_DNA"/>
</dbReference>
<name>A0AA87Z3I5_FICCA</name>
<dbReference type="GO" id="GO:0060320">
    <property type="term" value="P:rejection of self pollen"/>
    <property type="evidence" value="ECO:0007669"/>
    <property type="project" value="UniProtKB-KW"/>
</dbReference>
<dbReference type="PANTHER" id="PTHR31232">
    <property type="match status" value="1"/>
</dbReference>
<keyword evidence="4 6" id="KW-0964">Secreted</keyword>
<gene>
    <name evidence="7" type="ORF">TIFTF001_046290</name>
</gene>
<comment type="subcellular location">
    <subcellularLocation>
        <location evidence="1 6">Secreted</location>
    </subcellularLocation>
</comment>
<sequence length="129" mass="14718">MLNSSTTCQGVNPTVRVTILNNLSNIQNLLIVHCKSKDDDLRTQIVASNKTYEWEFRVNIFKSALFYCAFNWGNVAATFDMFIAKRDEPRCRTLCVWVARDQGVFGYTEIGHVNDLTFPWPTPPSSHAK</sequence>
<evidence type="ECO:0000256" key="3">
    <source>
        <dbReference type="ARBA" id="ARBA00022471"/>
    </source>
</evidence>
<comment type="caution">
    <text evidence="7">The sequence shown here is derived from an EMBL/GenBank/DDBJ whole genome shotgun (WGS) entry which is preliminary data.</text>
</comment>